<dbReference type="InterPro" id="IPR036864">
    <property type="entry name" value="Zn2-C6_fun-type_DNA-bd_sf"/>
</dbReference>
<keyword evidence="8" id="KW-1185">Reference proteome</keyword>
<evidence type="ECO:0000256" key="5">
    <source>
        <dbReference type="SAM" id="MobiDB-lite"/>
    </source>
</evidence>
<feature type="region of interest" description="Disordered" evidence="5">
    <location>
        <begin position="161"/>
        <end position="181"/>
    </location>
</feature>
<dbReference type="Pfam" id="PF00172">
    <property type="entry name" value="Zn_clus"/>
    <property type="match status" value="1"/>
</dbReference>
<dbReference type="PANTHER" id="PTHR47424:SF3">
    <property type="entry name" value="REGULATORY PROTEIN GAL4"/>
    <property type="match status" value="1"/>
</dbReference>
<evidence type="ECO:0000259" key="6">
    <source>
        <dbReference type="PROSITE" id="PS50048"/>
    </source>
</evidence>
<organism evidence="7 8">
    <name type="scientific">Penicillium desertorum</name>
    <dbReference type="NCBI Taxonomy" id="1303715"/>
    <lineage>
        <taxon>Eukaryota</taxon>
        <taxon>Fungi</taxon>
        <taxon>Dikarya</taxon>
        <taxon>Ascomycota</taxon>
        <taxon>Pezizomycotina</taxon>
        <taxon>Eurotiomycetes</taxon>
        <taxon>Eurotiomycetidae</taxon>
        <taxon>Eurotiales</taxon>
        <taxon>Aspergillaceae</taxon>
        <taxon>Penicillium</taxon>
    </lineage>
</organism>
<dbReference type="InterPro" id="IPR051127">
    <property type="entry name" value="Fungal_SecMet_Regulators"/>
</dbReference>
<dbReference type="PROSITE" id="PS50048">
    <property type="entry name" value="ZN2_CY6_FUNGAL_2"/>
    <property type="match status" value="1"/>
</dbReference>
<dbReference type="EMBL" id="JAPWDO010000008">
    <property type="protein sequence ID" value="KAJ5459322.1"/>
    <property type="molecule type" value="Genomic_DNA"/>
</dbReference>
<dbReference type="SUPFAM" id="SSF57701">
    <property type="entry name" value="Zn2/Cys6 DNA-binding domain"/>
    <property type="match status" value="1"/>
</dbReference>
<sequence>MFGTIRYDKDTDSREHVELTRADGVEARGYTPIACDRCRSRKLKCSGDKDGCGRCQTASVACTYRDVSSVKDSRRVPKRMSTSNNHLSTPSPRLASARNQPRHLDTEVDQEHPQSTPDSEPLNWLSSSSEAFPESPNTWATSILPMQPTLPEMIDDRATLGHGISCGMPGAPVSNDPSSTDMENIFDAVLNTQEAYHQTNASSQPLHLNEDVPEKSTGRALLQGGNLAPAVDAGKRIPPKCECHNDVARFLESIGVESTEVGADMLLMCVARGMRICGEALRCSDCNVRGENGMFLAVVVQQLVTLTRTASDKLLAWTHDNRSLQGPATEAHNPAIWFDQYRIEIPDLKAQLILQVAFLHLCSLRNLSNGIRDKVRPNSLAGHLITDCESKLVVALEMVQDQMSNAMAINSVF</sequence>
<keyword evidence="3" id="KW-0804">Transcription</keyword>
<dbReference type="OrthoDB" id="4356085at2759"/>
<dbReference type="Gene3D" id="4.10.240.10">
    <property type="entry name" value="Zn(2)-C6 fungal-type DNA-binding domain"/>
    <property type="match status" value="1"/>
</dbReference>
<feature type="domain" description="Zn(2)-C6 fungal-type" evidence="6">
    <location>
        <begin position="34"/>
        <end position="64"/>
    </location>
</feature>
<feature type="compositionally biased region" description="Basic and acidic residues" evidence="5">
    <location>
        <begin position="102"/>
        <end position="112"/>
    </location>
</feature>
<feature type="compositionally biased region" description="Polar residues" evidence="5">
    <location>
        <begin position="80"/>
        <end position="91"/>
    </location>
</feature>
<gene>
    <name evidence="7" type="ORF">N7530_011266</name>
</gene>
<evidence type="ECO:0000313" key="7">
    <source>
        <dbReference type="EMBL" id="KAJ5459322.1"/>
    </source>
</evidence>
<dbReference type="GO" id="GO:0000981">
    <property type="term" value="F:DNA-binding transcription factor activity, RNA polymerase II-specific"/>
    <property type="evidence" value="ECO:0007669"/>
    <property type="project" value="InterPro"/>
</dbReference>
<evidence type="ECO:0000256" key="4">
    <source>
        <dbReference type="ARBA" id="ARBA00023242"/>
    </source>
</evidence>
<dbReference type="GO" id="GO:0000435">
    <property type="term" value="P:positive regulation of transcription from RNA polymerase II promoter by galactose"/>
    <property type="evidence" value="ECO:0007669"/>
    <property type="project" value="TreeGrafter"/>
</dbReference>
<accession>A0A9X0BHE2</accession>
<evidence type="ECO:0000256" key="1">
    <source>
        <dbReference type="ARBA" id="ARBA00023015"/>
    </source>
</evidence>
<dbReference type="PROSITE" id="PS00463">
    <property type="entry name" value="ZN2_CY6_FUNGAL_1"/>
    <property type="match status" value="1"/>
</dbReference>
<keyword evidence="2" id="KW-0238">DNA-binding</keyword>
<keyword evidence="1" id="KW-0805">Transcription regulation</keyword>
<reference evidence="7" key="2">
    <citation type="journal article" date="2023" name="IMA Fungus">
        <title>Comparative genomic study of the Penicillium genus elucidates a diverse pangenome and 15 lateral gene transfer events.</title>
        <authorList>
            <person name="Petersen C."/>
            <person name="Sorensen T."/>
            <person name="Nielsen M.R."/>
            <person name="Sondergaard T.E."/>
            <person name="Sorensen J.L."/>
            <person name="Fitzpatrick D.A."/>
            <person name="Frisvad J.C."/>
            <person name="Nielsen K.L."/>
        </authorList>
    </citation>
    <scope>NUCLEOTIDE SEQUENCE</scope>
    <source>
        <strain evidence="7">IBT 17660</strain>
    </source>
</reference>
<evidence type="ECO:0000256" key="2">
    <source>
        <dbReference type="ARBA" id="ARBA00023125"/>
    </source>
</evidence>
<name>A0A9X0BHE2_9EURO</name>
<dbReference type="GO" id="GO:0000978">
    <property type="term" value="F:RNA polymerase II cis-regulatory region sequence-specific DNA binding"/>
    <property type="evidence" value="ECO:0007669"/>
    <property type="project" value="TreeGrafter"/>
</dbReference>
<dbReference type="GO" id="GO:0005634">
    <property type="term" value="C:nucleus"/>
    <property type="evidence" value="ECO:0007669"/>
    <property type="project" value="TreeGrafter"/>
</dbReference>
<evidence type="ECO:0000313" key="8">
    <source>
        <dbReference type="Proteomes" id="UP001147760"/>
    </source>
</evidence>
<dbReference type="PANTHER" id="PTHR47424">
    <property type="entry name" value="REGULATORY PROTEIN GAL4"/>
    <property type="match status" value="1"/>
</dbReference>
<reference evidence="7" key="1">
    <citation type="submission" date="2022-12" db="EMBL/GenBank/DDBJ databases">
        <authorList>
            <person name="Petersen C."/>
        </authorList>
    </citation>
    <scope>NUCLEOTIDE SEQUENCE</scope>
    <source>
        <strain evidence="7">IBT 17660</strain>
    </source>
</reference>
<keyword evidence="4" id="KW-0539">Nucleus</keyword>
<dbReference type="CDD" id="cd00067">
    <property type="entry name" value="GAL4"/>
    <property type="match status" value="1"/>
</dbReference>
<dbReference type="AlphaFoldDB" id="A0A9X0BHE2"/>
<dbReference type="SMART" id="SM00066">
    <property type="entry name" value="GAL4"/>
    <property type="match status" value="1"/>
</dbReference>
<feature type="region of interest" description="Disordered" evidence="5">
    <location>
        <begin position="71"/>
        <end position="142"/>
    </location>
</feature>
<comment type="caution">
    <text evidence="7">The sequence shown here is derived from an EMBL/GenBank/DDBJ whole genome shotgun (WGS) entry which is preliminary data.</text>
</comment>
<dbReference type="GO" id="GO:0008270">
    <property type="term" value="F:zinc ion binding"/>
    <property type="evidence" value="ECO:0007669"/>
    <property type="project" value="InterPro"/>
</dbReference>
<dbReference type="Proteomes" id="UP001147760">
    <property type="component" value="Unassembled WGS sequence"/>
</dbReference>
<feature type="compositionally biased region" description="Polar residues" evidence="5">
    <location>
        <begin position="113"/>
        <end position="141"/>
    </location>
</feature>
<proteinExistence type="predicted"/>
<evidence type="ECO:0000256" key="3">
    <source>
        <dbReference type="ARBA" id="ARBA00023163"/>
    </source>
</evidence>
<dbReference type="InterPro" id="IPR001138">
    <property type="entry name" value="Zn2Cys6_DnaBD"/>
</dbReference>
<protein>
    <recommendedName>
        <fullName evidence="6">Zn(2)-C6 fungal-type domain-containing protein</fullName>
    </recommendedName>
</protein>